<proteinExistence type="predicted"/>
<dbReference type="Proteomes" id="UP000486602">
    <property type="component" value="Unassembled WGS sequence"/>
</dbReference>
<sequence>MKAPNRLASIVLTIMVCMASLATFSQQFVNNGFESWEENDGMMDPVGWGTTNVFVAYITVAPSTEACNSDLSAKISSTGPGLEGPQSGGIGQIVMFDNMVSIVNIQYNYAIDTLSEGAFASVKLTAWQITPGDGIGAGQQEIIYDEMNPECTLGSMYFESEIPFNKIRLEIRAYPAYDMFGTHGLSIIRFDDIVISTNVSASSISNPALEIILQPNPVSSQLTITTDAIINELNLTDINGKLVKKLNPVERTIDMSKMLSGLYFLRITTPEGVYTKKVVKE</sequence>
<evidence type="ECO:0000259" key="5">
    <source>
        <dbReference type="Pfam" id="PF18962"/>
    </source>
</evidence>
<keyword evidence="7" id="KW-1185">Reference proteome</keyword>
<dbReference type="InterPro" id="IPR026444">
    <property type="entry name" value="Secre_tail"/>
</dbReference>
<feature type="domain" description="Secretion system C-terminal sorting" evidence="5">
    <location>
        <begin position="215"/>
        <end position="279"/>
    </location>
</feature>
<keyword evidence="1 4" id="KW-0732">Signal</keyword>
<evidence type="ECO:0000256" key="1">
    <source>
        <dbReference type="ARBA" id="ARBA00022729"/>
    </source>
</evidence>
<reference evidence="6 7" key="1">
    <citation type="submission" date="2020-02" db="EMBL/GenBank/DDBJ databases">
        <title>Out from the shadows clarifying the taxonomy of the family Cryomorphaceae and related taxa by utilizing the GTDB taxonomic framework.</title>
        <authorList>
            <person name="Bowman J.P."/>
        </authorList>
    </citation>
    <scope>NUCLEOTIDE SEQUENCE [LARGE SCALE GENOMIC DNA]</scope>
    <source>
        <strain evidence="6 7">QSSC 1-22</strain>
    </source>
</reference>
<evidence type="ECO:0000256" key="3">
    <source>
        <dbReference type="ARBA" id="ARBA00023295"/>
    </source>
</evidence>
<feature type="signal peptide" evidence="4">
    <location>
        <begin position="1"/>
        <end position="22"/>
    </location>
</feature>
<evidence type="ECO:0000256" key="2">
    <source>
        <dbReference type="ARBA" id="ARBA00022801"/>
    </source>
</evidence>
<dbReference type="AlphaFoldDB" id="A0A7K3WRZ1"/>
<gene>
    <name evidence="6" type="ORF">G3O08_13090</name>
</gene>
<organism evidence="6 7">
    <name type="scientific">Cryomorpha ignava</name>
    <dbReference type="NCBI Taxonomy" id="101383"/>
    <lineage>
        <taxon>Bacteria</taxon>
        <taxon>Pseudomonadati</taxon>
        <taxon>Bacteroidota</taxon>
        <taxon>Flavobacteriia</taxon>
        <taxon>Flavobacteriales</taxon>
        <taxon>Cryomorphaceae</taxon>
        <taxon>Cryomorpha</taxon>
    </lineage>
</organism>
<comment type="caution">
    <text evidence="6">The sequence shown here is derived from an EMBL/GenBank/DDBJ whole genome shotgun (WGS) entry which is preliminary data.</text>
</comment>
<dbReference type="PROSITE" id="PS00820">
    <property type="entry name" value="GLUCOAMYLASE"/>
    <property type="match status" value="1"/>
</dbReference>
<protein>
    <submittedName>
        <fullName evidence="6">T9SS type A sorting domain-containing protein</fullName>
    </submittedName>
</protein>
<accession>A0A7K3WRZ1</accession>
<dbReference type="RefSeq" id="WP_163285834.1">
    <property type="nucleotide sequence ID" value="NZ_JAAGVY010000026.1"/>
</dbReference>
<keyword evidence="3" id="KW-0326">Glycosidase</keyword>
<evidence type="ECO:0000313" key="6">
    <source>
        <dbReference type="EMBL" id="NEN24440.1"/>
    </source>
</evidence>
<evidence type="ECO:0000256" key="4">
    <source>
        <dbReference type="SAM" id="SignalP"/>
    </source>
</evidence>
<dbReference type="EMBL" id="JAAGVY010000026">
    <property type="protein sequence ID" value="NEN24440.1"/>
    <property type="molecule type" value="Genomic_DNA"/>
</dbReference>
<evidence type="ECO:0000313" key="7">
    <source>
        <dbReference type="Proteomes" id="UP000486602"/>
    </source>
</evidence>
<feature type="chain" id="PRO_5029474040" evidence="4">
    <location>
        <begin position="23"/>
        <end position="281"/>
    </location>
</feature>
<keyword evidence="2" id="KW-0378">Hydrolase</keyword>
<dbReference type="NCBIfam" id="TIGR04183">
    <property type="entry name" value="Por_Secre_tail"/>
    <property type="match status" value="1"/>
</dbReference>
<dbReference type="InterPro" id="IPR046966">
    <property type="entry name" value="Glucoamylase_active_site"/>
</dbReference>
<dbReference type="GO" id="GO:0016798">
    <property type="term" value="F:hydrolase activity, acting on glycosyl bonds"/>
    <property type="evidence" value="ECO:0007669"/>
    <property type="project" value="UniProtKB-KW"/>
</dbReference>
<name>A0A7K3WRZ1_9FLAO</name>
<dbReference type="Pfam" id="PF18962">
    <property type="entry name" value="Por_Secre_tail"/>
    <property type="match status" value="1"/>
</dbReference>